<keyword evidence="3 5" id="KW-1133">Transmembrane helix</keyword>
<dbReference type="Gene3D" id="1.20.1250.20">
    <property type="entry name" value="MFS general substrate transporter like domains"/>
    <property type="match status" value="1"/>
</dbReference>
<keyword evidence="2 5" id="KW-0812">Transmembrane</keyword>
<feature type="transmembrane region" description="Helical" evidence="5">
    <location>
        <begin position="107"/>
        <end position="130"/>
    </location>
</feature>
<proteinExistence type="predicted"/>
<evidence type="ECO:0000313" key="7">
    <source>
        <dbReference type="WBParaSite" id="Hba_05034"/>
    </source>
</evidence>
<evidence type="ECO:0000313" key="6">
    <source>
        <dbReference type="Proteomes" id="UP000095283"/>
    </source>
</evidence>
<reference evidence="7" key="1">
    <citation type="submission" date="2016-11" db="UniProtKB">
        <authorList>
            <consortium name="WormBaseParasite"/>
        </authorList>
    </citation>
    <scope>IDENTIFICATION</scope>
</reference>
<keyword evidence="6" id="KW-1185">Reference proteome</keyword>
<dbReference type="InterPro" id="IPR036259">
    <property type="entry name" value="MFS_trans_sf"/>
</dbReference>
<dbReference type="Pfam" id="PF07690">
    <property type="entry name" value="MFS_1"/>
    <property type="match status" value="1"/>
</dbReference>
<feature type="transmembrane region" description="Helical" evidence="5">
    <location>
        <begin position="359"/>
        <end position="384"/>
    </location>
</feature>
<feature type="transmembrane region" description="Helical" evidence="5">
    <location>
        <begin position="76"/>
        <end position="95"/>
    </location>
</feature>
<evidence type="ECO:0000256" key="5">
    <source>
        <dbReference type="SAM" id="Phobius"/>
    </source>
</evidence>
<accession>A0A1I7WJ91</accession>
<comment type="subcellular location">
    <subcellularLocation>
        <location evidence="1">Membrane</location>
        <topology evidence="1">Multi-pass membrane protein</topology>
    </subcellularLocation>
</comment>
<feature type="transmembrane region" description="Helical" evidence="5">
    <location>
        <begin position="46"/>
        <end position="69"/>
    </location>
</feature>
<evidence type="ECO:0000256" key="2">
    <source>
        <dbReference type="ARBA" id="ARBA00022692"/>
    </source>
</evidence>
<name>A0A1I7WJ91_HETBA</name>
<dbReference type="PANTHER" id="PTHR23507:SF11">
    <property type="entry name" value="SOLUTE CARRIER FAMILY RELATED"/>
    <property type="match status" value="1"/>
</dbReference>
<dbReference type="InterPro" id="IPR011701">
    <property type="entry name" value="MFS"/>
</dbReference>
<feature type="transmembrane region" description="Helical" evidence="5">
    <location>
        <begin position="256"/>
        <end position="273"/>
    </location>
</feature>
<dbReference type="GO" id="GO:0022857">
    <property type="term" value="F:transmembrane transporter activity"/>
    <property type="evidence" value="ECO:0007669"/>
    <property type="project" value="InterPro"/>
</dbReference>
<dbReference type="GO" id="GO:0016020">
    <property type="term" value="C:membrane"/>
    <property type="evidence" value="ECO:0007669"/>
    <property type="project" value="UniProtKB-SubCell"/>
</dbReference>
<evidence type="ECO:0000256" key="4">
    <source>
        <dbReference type="ARBA" id="ARBA00023136"/>
    </source>
</evidence>
<feature type="transmembrane region" description="Helical" evidence="5">
    <location>
        <begin position="142"/>
        <end position="165"/>
    </location>
</feature>
<evidence type="ECO:0000256" key="1">
    <source>
        <dbReference type="ARBA" id="ARBA00004141"/>
    </source>
</evidence>
<dbReference type="AlphaFoldDB" id="A0A1I7WJ91"/>
<keyword evidence="4 5" id="KW-0472">Membrane</keyword>
<dbReference type="WBParaSite" id="Hba_05034">
    <property type="protein sequence ID" value="Hba_05034"/>
    <property type="gene ID" value="Hba_05034"/>
</dbReference>
<sequence length="385" mass="43190">MYIYIYIFIYRYLICEIYYGDDNSVNCYQIANHDIEDIVQQHSAEWTLFSVVAYLIPALFSDTILGAYGDRYGRKLNILLGLAGIALSEYGYLLTLSSAATPYWTTLIFGAVSGMTGYIAMIPVSCNAYLADTTEDTDLLTIKSGIFSAFQTFGSVAGGFLAAGFADYIRIPAAIDFELLLFLIAFLYTLWRIPQKPGLQEIDRRAQVQAVRAVTYSNNDRKSSVQNMKNFFNELMNLLKSGFITYTKKRPGHRRAFIFIAVLVLMLNYTTSVETRTSGLINSFVFRRTDEGSLAWTTEELGYWNGSGYLMLLFGTLSGLLLFKKVLKLRETTIILIGLLSSTIRTIIIGYSSNDWMMYLANAVGLFAGLIQPAVVSFLTQVFFG</sequence>
<organism evidence="6 7">
    <name type="scientific">Heterorhabditis bacteriophora</name>
    <name type="common">Entomopathogenic nematode worm</name>
    <dbReference type="NCBI Taxonomy" id="37862"/>
    <lineage>
        <taxon>Eukaryota</taxon>
        <taxon>Metazoa</taxon>
        <taxon>Ecdysozoa</taxon>
        <taxon>Nematoda</taxon>
        <taxon>Chromadorea</taxon>
        <taxon>Rhabditida</taxon>
        <taxon>Rhabditina</taxon>
        <taxon>Rhabditomorpha</taxon>
        <taxon>Strongyloidea</taxon>
        <taxon>Heterorhabditidae</taxon>
        <taxon>Heterorhabditis</taxon>
    </lineage>
</organism>
<protein>
    <submittedName>
        <fullName evidence="7">MFS domain-containing protein</fullName>
    </submittedName>
</protein>
<feature type="transmembrane region" description="Helical" evidence="5">
    <location>
        <begin position="171"/>
        <end position="191"/>
    </location>
</feature>
<feature type="transmembrane region" description="Helical" evidence="5">
    <location>
        <begin position="334"/>
        <end position="353"/>
    </location>
</feature>
<dbReference type="SUPFAM" id="SSF103473">
    <property type="entry name" value="MFS general substrate transporter"/>
    <property type="match status" value="1"/>
</dbReference>
<feature type="transmembrane region" description="Helical" evidence="5">
    <location>
        <begin position="303"/>
        <end position="322"/>
    </location>
</feature>
<dbReference type="Proteomes" id="UP000095283">
    <property type="component" value="Unplaced"/>
</dbReference>
<dbReference type="PANTHER" id="PTHR23507">
    <property type="entry name" value="ZGC:174356"/>
    <property type="match status" value="1"/>
</dbReference>
<evidence type="ECO:0000256" key="3">
    <source>
        <dbReference type="ARBA" id="ARBA00022989"/>
    </source>
</evidence>